<evidence type="ECO:0000256" key="1">
    <source>
        <dbReference type="ARBA" id="ARBA00022612"/>
    </source>
</evidence>
<dbReference type="PANTHER" id="PTHR37813">
    <property type="entry name" value="FELS-2 PROPHAGE PROTEIN"/>
    <property type="match status" value="1"/>
</dbReference>
<dbReference type="InterPro" id="IPR010090">
    <property type="entry name" value="Phage_tape_meas"/>
</dbReference>
<dbReference type="AlphaFoldDB" id="X1FH15"/>
<gene>
    <name evidence="3" type="ORF">S03H2_23583</name>
</gene>
<keyword evidence="1" id="KW-1188">Viral release from host cell</keyword>
<proteinExistence type="predicted"/>
<accession>X1FH15</accession>
<evidence type="ECO:0000259" key="2">
    <source>
        <dbReference type="Pfam" id="PF10145"/>
    </source>
</evidence>
<comment type="caution">
    <text evidence="3">The sequence shown here is derived from an EMBL/GenBank/DDBJ whole genome shotgun (WGS) entry which is preliminary data.</text>
</comment>
<reference evidence="3" key="1">
    <citation type="journal article" date="2014" name="Front. Microbiol.">
        <title>High frequency of phylogenetically diverse reductive dehalogenase-homologous genes in deep subseafloor sedimentary metagenomes.</title>
        <authorList>
            <person name="Kawai M."/>
            <person name="Futagami T."/>
            <person name="Toyoda A."/>
            <person name="Takaki Y."/>
            <person name="Nishi S."/>
            <person name="Hori S."/>
            <person name="Arai W."/>
            <person name="Tsubouchi T."/>
            <person name="Morono Y."/>
            <person name="Uchiyama I."/>
            <person name="Ito T."/>
            <person name="Fujiyama A."/>
            <person name="Inagaki F."/>
            <person name="Takami H."/>
        </authorList>
    </citation>
    <scope>NUCLEOTIDE SEQUENCE</scope>
    <source>
        <strain evidence="3">Expedition CK06-06</strain>
    </source>
</reference>
<dbReference type="NCBIfam" id="TIGR01760">
    <property type="entry name" value="tape_meas_TP901"/>
    <property type="match status" value="1"/>
</dbReference>
<organism evidence="3">
    <name type="scientific">marine sediment metagenome</name>
    <dbReference type="NCBI Taxonomy" id="412755"/>
    <lineage>
        <taxon>unclassified sequences</taxon>
        <taxon>metagenomes</taxon>
        <taxon>ecological metagenomes</taxon>
    </lineage>
</organism>
<dbReference type="EMBL" id="BARU01012913">
    <property type="protein sequence ID" value="GAH31820.1"/>
    <property type="molecule type" value="Genomic_DNA"/>
</dbReference>
<dbReference type="Pfam" id="PF10145">
    <property type="entry name" value="PhageMin_Tail"/>
    <property type="match status" value="1"/>
</dbReference>
<evidence type="ECO:0000313" key="3">
    <source>
        <dbReference type="EMBL" id="GAH31820.1"/>
    </source>
</evidence>
<name>X1FH15_9ZZZZ</name>
<dbReference type="PANTHER" id="PTHR37813:SF1">
    <property type="entry name" value="FELS-2 PROPHAGE PROTEIN"/>
    <property type="match status" value="1"/>
</dbReference>
<sequence>MATDIGKLYAIIGADTSQFDKKMGALGKRLSAVGKKLTMRLTLPLLALAGAAVKAGADFEYAMTNAWAVTGEGEEALAAMTAKAREMGATTIFSAKQAGDAMYFMASAGWDSKKMAEAIKPTLDLAAATQSDLAFATEAVISSMNQFQITTKDTGRVTNVFAAAIMGSQATLEKLKISMTFIGPMAHSLGYEIEGTTAALMGLYN</sequence>
<protein>
    <recommendedName>
        <fullName evidence="2">Phage tail tape measure protein domain-containing protein</fullName>
    </recommendedName>
</protein>
<feature type="non-terminal residue" evidence="3">
    <location>
        <position position="205"/>
    </location>
</feature>
<feature type="domain" description="Phage tail tape measure protein" evidence="2">
    <location>
        <begin position="82"/>
        <end position="203"/>
    </location>
</feature>